<gene>
    <name evidence="2" type="ORF">HNR21_004863</name>
</gene>
<name>A0A7W3N1V2_9ACTN</name>
<feature type="compositionally biased region" description="Acidic residues" evidence="1">
    <location>
        <begin position="80"/>
        <end position="90"/>
    </location>
</feature>
<reference evidence="2 3" key="1">
    <citation type="submission" date="2020-08" db="EMBL/GenBank/DDBJ databases">
        <title>Sequencing the genomes of 1000 actinobacteria strains.</title>
        <authorList>
            <person name="Klenk H.-P."/>
        </authorList>
    </citation>
    <scope>NUCLEOTIDE SEQUENCE [LARGE SCALE GENOMIC DNA]</scope>
    <source>
        <strain evidence="2 3">DSM 45823</strain>
    </source>
</reference>
<accession>A0A7W3N1V2</accession>
<dbReference type="RefSeq" id="WP_182707029.1">
    <property type="nucleotide sequence ID" value="NZ_JACJII010000001.1"/>
</dbReference>
<evidence type="ECO:0000313" key="2">
    <source>
        <dbReference type="EMBL" id="MBA9005981.1"/>
    </source>
</evidence>
<dbReference type="Proteomes" id="UP000539313">
    <property type="component" value="Unassembled WGS sequence"/>
</dbReference>
<proteinExistence type="predicted"/>
<feature type="region of interest" description="Disordered" evidence="1">
    <location>
        <begin position="68"/>
        <end position="90"/>
    </location>
</feature>
<dbReference type="AlphaFoldDB" id="A0A7W3N1V2"/>
<keyword evidence="3" id="KW-1185">Reference proteome</keyword>
<dbReference type="EMBL" id="JACJII010000001">
    <property type="protein sequence ID" value="MBA9005981.1"/>
    <property type="molecule type" value="Genomic_DNA"/>
</dbReference>
<evidence type="ECO:0000256" key="1">
    <source>
        <dbReference type="SAM" id="MobiDB-lite"/>
    </source>
</evidence>
<organism evidence="2 3">
    <name type="scientific">Thermomonospora cellulosilytica</name>
    <dbReference type="NCBI Taxonomy" id="1411118"/>
    <lineage>
        <taxon>Bacteria</taxon>
        <taxon>Bacillati</taxon>
        <taxon>Actinomycetota</taxon>
        <taxon>Actinomycetes</taxon>
        <taxon>Streptosporangiales</taxon>
        <taxon>Thermomonosporaceae</taxon>
        <taxon>Thermomonospora</taxon>
    </lineage>
</organism>
<protein>
    <submittedName>
        <fullName evidence="2">Uncharacterized protein</fullName>
    </submittedName>
</protein>
<comment type="caution">
    <text evidence="2">The sequence shown here is derived from an EMBL/GenBank/DDBJ whole genome shotgun (WGS) entry which is preliminary data.</text>
</comment>
<evidence type="ECO:0000313" key="3">
    <source>
        <dbReference type="Proteomes" id="UP000539313"/>
    </source>
</evidence>
<sequence length="90" mass="9872">MYEVWDTGDPPRLITRAAGLDEAHAALDGECRRRHDQAVANGEGVRGMTHRFEIRGGDGPVTWLVYAPDPTGPYASPLSELDEQPEEVTP</sequence>